<sequence>MTLLSIALANLAAGQTAVSPHGELIPPISGSPSPAAQDYSPAPYSDEVAALVDLVNAGDVEDALDLVLVEDTRFTPTAGCFDTGASLYASLLAWGYEVVRDPFYTTLVFSDADSAGGDLCAVGQAGLIYTSSDGGFTWTRRDDGSVPASLYETAYAADDPAKVSAAGSSGVLLQSDDGGETWTAFDLPGEEGLTVTALARPTTDVIYIAGYTPDGMAALKSVDGGASWNYLSHGFPAGAVCFGMFFLDEDTGWLCGGTTGSPYQTCISRTADGGETWELWSASGPLAVNLSFADAETGFAVGNDYETIFRTTDGGAAWETVHSFDGPDYEYLGDVEVLSATDAVAVGYGGCVLATDDGGDTWVYLREASDDPDEGHRTSLVAVDSERWFATGYGAFELTDDGGIGWYNAIADLGLPPAVNLYAFKAGALGEPGPLVIAPYDCTSENPWRDAPGADANGSGVAAALVAAKALGALETERNLSFLFTATRYSGGDLGQSGARRFLAENPSLDFRAILDLEAVGYANDANLDLLLTGNVPGEELTDAVYGYASDYVPDLPLYRTTNGFDFGHDHGAFWDAGFLAVLLEEYYPEEDERNFNIGTVHDTRDTLSPGQMLHAARLATAFAAAEALFADEVALVPRDPYVFPNPFRPGRGHEGVTFAGMPAGGLIRVYDIAGSLVYEGTANEGPYIADGLATWRHTWDATNSGGVPLAGGVYIYYAQGPRGNAVGKLAIIP</sequence>
<dbReference type="SUPFAM" id="SSF50939">
    <property type="entry name" value="Sialidases"/>
    <property type="match status" value="1"/>
</dbReference>
<dbReference type="InterPro" id="IPR036278">
    <property type="entry name" value="Sialidase_sf"/>
</dbReference>
<reference evidence="5 6" key="1">
    <citation type="journal article" date="2016" name="Nat. Commun.">
        <title>Thousands of microbial genomes shed light on interconnected biogeochemical processes in an aquifer system.</title>
        <authorList>
            <person name="Anantharaman K."/>
            <person name="Brown C.T."/>
            <person name="Hug L.A."/>
            <person name="Sharon I."/>
            <person name="Castelle C.J."/>
            <person name="Probst A.J."/>
            <person name="Thomas B.C."/>
            <person name="Singh A."/>
            <person name="Wilkins M.J."/>
            <person name="Karaoz U."/>
            <person name="Brodie E.L."/>
            <person name="Williams K.H."/>
            <person name="Hubbard S.S."/>
            <person name="Banfield J.F."/>
        </authorList>
    </citation>
    <scope>NUCLEOTIDE SEQUENCE [LARGE SCALE GENOMIC DNA]</scope>
</reference>
<comment type="caution">
    <text evidence="5">The sequence shown here is derived from an EMBL/GenBank/DDBJ whole genome shotgun (WGS) entry which is preliminary data.</text>
</comment>
<evidence type="ECO:0000256" key="1">
    <source>
        <dbReference type="ARBA" id="ARBA00022531"/>
    </source>
</evidence>
<gene>
    <name evidence="5" type="ORF">A2Y64_07890</name>
</gene>
<dbReference type="Proteomes" id="UP000177187">
    <property type="component" value="Unassembled WGS sequence"/>
</dbReference>
<dbReference type="GO" id="GO:0009523">
    <property type="term" value="C:photosystem II"/>
    <property type="evidence" value="ECO:0007669"/>
    <property type="project" value="UniProtKB-KW"/>
</dbReference>
<evidence type="ECO:0008006" key="7">
    <source>
        <dbReference type="Google" id="ProtNLM"/>
    </source>
</evidence>
<dbReference type="Pfam" id="PF14870">
    <property type="entry name" value="PSII_BNR"/>
    <property type="match status" value="1"/>
</dbReference>
<keyword evidence="1" id="KW-0602">Photosynthesis</keyword>
<dbReference type="Pfam" id="PF04389">
    <property type="entry name" value="Peptidase_M28"/>
    <property type="match status" value="1"/>
</dbReference>
<dbReference type="GO" id="GO:0015979">
    <property type="term" value="P:photosynthesis"/>
    <property type="evidence" value="ECO:0007669"/>
    <property type="project" value="UniProtKB-KW"/>
</dbReference>
<dbReference type="PANTHER" id="PTHR47199:SF2">
    <property type="entry name" value="PHOTOSYSTEM II STABILITY_ASSEMBLY FACTOR HCF136, CHLOROPLASTIC"/>
    <property type="match status" value="1"/>
</dbReference>
<feature type="domain" description="Photosynthesis system II assembly factor Ycf48/Hcf136-like" evidence="4">
    <location>
        <begin position="288"/>
        <end position="411"/>
    </location>
</feature>
<evidence type="ECO:0000256" key="2">
    <source>
        <dbReference type="ARBA" id="ARBA00023276"/>
    </source>
</evidence>
<dbReference type="InterPro" id="IPR015943">
    <property type="entry name" value="WD40/YVTN_repeat-like_dom_sf"/>
</dbReference>
<accession>A0A1F5FIR5</accession>
<dbReference type="CDD" id="cd15482">
    <property type="entry name" value="Sialidase_non-viral"/>
    <property type="match status" value="1"/>
</dbReference>
<organism evidence="5 6">
    <name type="scientific">Candidatus Coatesbacteria bacterium RBG_13_66_14</name>
    <dbReference type="NCBI Taxonomy" id="1817816"/>
    <lineage>
        <taxon>Bacteria</taxon>
        <taxon>Candidatus Coatesiibacteriota</taxon>
    </lineage>
</organism>
<dbReference type="Gene3D" id="3.40.630.10">
    <property type="entry name" value="Zn peptidases"/>
    <property type="match status" value="1"/>
</dbReference>
<dbReference type="AlphaFoldDB" id="A0A1F5FIR5"/>
<evidence type="ECO:0000313" key="5">
    <source>
        <dbReference type="EMBL" id="OGD79519.1"/>
    </source>
</evidence>
<evidence type="ECO:0000313" key="6">
    <source>
        <dbReference type="Proteomes" id="UP000177187"/>
    </source>
</evidence>
<dbReference type="Gene3D" id="2.130.10.10">
    <property type="entry name" value="YVTN repeat-like/Quinoprotein amine dehydrogenase"/>
    <property type="match status" value="2"/>
</dbReference>
<protein>
    <recommendedName>
        <fullName evidence="7">Peptidase M28 domain-containing protein</fullName>
    </recommendedName>
</protein>
<dbReference type="STRING" id="1817816.A2Y64_07890"/>
<feature type="domain" description="Peptidase M28" evidence="3">
    <location>
        <begin position="436"/>
        <end position="623"/>
    </location>
</feature>
<name>A0A1F5FIR5_9BACT</name>
<proteinExistence type="predicted"/>
<dbReference type="InterPro" id="IPR007484">
    <property type="entry name" value="Peptidase_M28"/>
</dbReference>
<dbReference type="PANTHER" id="PTHR47199">
    <property type="entry name" value="PHOTOSYSTEM II STABILITY/ASSEMBLY FACTOR HCF136, CHLOROPLASTIC"/>
    <property type="match status" value="1"/>
</dbReference>
<evidence type="ECO:0000259" key="4">
    <source>
        <dbReference type="Pfam" id="PF14870"/>
    </source>
</evidence>
<dbReference type="SUPFAM" id="SSF110296">
    <property type="entry name" value="Oligoxyloglucan reducing end-specific cellobiohydrolase"/>
    <property type="match status" value="1"/>
</dbReference>
<dbReference type="SUPFAM" id="SSF53187">
    <property type="entry name" value="Zn-dependent exopeptidases"/>
    <property type="match status" value="1"/>
</dbReference>
<keyword evidence="2" id="KW-0604">Photosystem II</keyword>
<evidence type="ECO:0000259" key="3">
    <source>
        <dbReference type="Pfam" id="PF04389"/>
    </source>
</evidence>
<dbReference type="InterPro" id="IPR028203">
    <property type="entry name" value="PSII_CF48-like_dom"/>
</dbReference>
<dbReference type="EMBL" id="MFAF01000008">
    <property type="protein sequence ID" value="OGD79519.1"/>
    <property type="molecule type" value="Genomic_DNA"/>
</dbReference>